<dbReference type="EMBL" id="JAINUG010000044">
    <property type="protein sequence ID" value="KAJ8406143.1"/>
    <property type="molecule type" value="Genomic_DNA"/>
</dbReference>
<sequence length="150" mass="16132">MITYILFPVHFTLAKQLFPWCSATLCSTEAEQSQREAHGRGDLPAAGPDIARLQRRSVLILGRPGTRLSPGPGQRPFDLDLTGFHSRVLSLISCVNGNGLQPCPQCPAYCPGDIQALSLCCPGAETVREGTVSVGSVRDETRLQAGEAER</sequence>
<organism evidence="1 2">
    <name type="scientific">Aldrovandia affinis</name>
    <dbReference type="NCBI Taxonomy" id="143900"/>
    <lineage>
        <taxon>Eukaryota</taxon>
        <taxon>Metazoa</taxon>
        <taxon>Chordata</taxon>
        <taxon>Craniata</taxon>
        <taxon>Vertebrata</taxon>
        <taxon>Euteleostomi</taxon>
        <taxon>Actinopterygii</taxon>
        <taxon>Neopterygii</taxon>
        <taxon>Teleostei</taxon>
        <taxon>Notacanthiformes</taxon>
        <taxon>Halosauridae</taxon>
        <taxon>Aldrovandia</taxon>
    </lineage>
</organism>
<dbReference type="Proteomes" id="UP001221898">
    <property type="component" value="Unassembled WGS sequence"/>
</dbReference>
<keyword evidence="2" id="KW-1185">Reference proteome</keyword>
<gene>
    <name evidence="1" type="ORF">AAFF_G00303740</name>
</gene>
<evidence type="ECO:0000313" key="1">
    <source>
        <dbReference type="EMBL" id="KAJ8406143.1"/>
    </source>
</evidence>
<evidence type="ECO:0000313" key="2">
    <source>
        <dbReference type="Proteomes" id="UP001221898"/>
    </source>
</evidence>
<proteinExistence type="predicted"/>
<comment type="caution">
    <text evidence="1">The sequence shown here is derived from an EMBL/GenBank/DDBJ whole genome shotgun (WGS) entry which is preliminary data.</text>
</comment>
<name>A0AAD7SPX4_9TELE</name>
<dbReference type="AlphaFoldDB" id="A0AAD7SPX4"/>
<protein>
    <submittedName>
        <fullName evidence="1">Uncharacterized protein</fullName>
    </submittedName>
</protein>
<reference evidence="1" key="1">
    <citation type="journal article" date="2023" name="Science">
        <title>Genome structures resolve the early diversification of teleost fishes.</title>
        <authorList>
            <person name="Parey E."/>
            <person name="Louis A."/>
            <person name="Montfort J."/>
            <person name="Bouchez O."/>
            <person name="Roques C."/>
            <person name="Iampietro C."/>
            <person name="Lluch J."/>
            <person name="Castinel A."/>
            <person name="Donnadieu C."/>
            <person name="Desvignes T."/>
            <person name="Floi Bucao C."/>
            <person name="Jouanno E."/>
            <person name="Wen M."/>
            <person name="Mejri S."/>
            <person name="Dirks R."/>
            <person name="Jansen H."/>
            <person name="Henkel C."/>
            <person name="Chen W.J."/>
            <person name="Zahm M."/>
            <person name="Cabau C."/>
            <person name="Klopp C."/>
            <person name="Thompson A.W."/>
            <person name="Robinson-Rechavi M."/>
            <person name="Braasch I."/>
            <person name="Lecointre G."/>
            <person name="Bobe J."/>
            <person name="Postlethwait J.H."/>
            <person name="Berthelot C."/>
            <person name="Roest Crollius H."/>
            <person name="Guiguen Y."/>
        </authorList>
    </citation>
    <scope>NUCLEOTIDE SEQUENCE</scope>
    <source>
        <strain evidence="1">NC1722</strain>
    </source>
</reference>
<accession>A0AAD7SPX4</accession>